<sequence>MAEAMNFPIAAERLIPHRPPMQLIEALEDFDGEAGTVSAQVGPGHPLLEEDGALAEVALLELLAQAYAAVQGYADSLSGEPVRQGFLVGVRKVRFLGRPQLGDRLQVRVRASARLEGFAIVEGSVRRGEELLAEGNIKLWIVPQGGGQG</sequence>
<dbReference type="Gene3D" id="3.10.129.10">
    <property type="entry name" value="Hotdog Thioesterase"/>
    <property type="match status" value="1"/>
</dbReference>
<reference evidence="1 2" key="1">
    <citation type="journal article" date="2016" name="C (Basel)">
        <title>Selective Growth of and Electricity Production by Marine Exoelectrogenic Bacteria in Self-Aggregated Hydrogel of Microbially Reduced Graphene Oxide.</title>
        <authorList>
            <person name="Yoshida N."/>
            <person name="Goto Y."/>
            <person name="Miyata Y."/>
        </authorList>
    </citation>
    <scope>NUCLEOTIDE SEQUENCE [LARGE SCALE GENOMIC DNA]</scope>
    <source>
        <strain evidence="1 2">NIT-T3</strain>
    </source>
</reference>
<reference evidence="1 2" key="2">
    <citation type="journal article" date="2021" name="Int. J. Syst. Evol. Microbiol.">
        <title>Isolation and Polyphasic Characterization of Desulfuromonas versatilis sp. Nov., an Electrogenic Bacteria Capable of Versatile Metabolism Isolated from a Graphene Oxide-Reducing Enrichment Culture.</title>
        <authorList>
            <person name="Xie L."/>
            <person name="Yoshida N."/>
            <person name="Ishii S."/>
            <person name="Meng L."/>
        </authorList>
    </citation>
    <scope>NUCLEOTIDE SEQUENCE [LARGE SCALE GENOMIC DNA]</scope>
    <source>
        <strain evidence="1 2">NIT-T3</strain>
    </source>
</reference>
<organism evidence="1 2">
    <name type="scientific">Desulfuromonas versatilis</name>
    <dbReference type="NCBI Taxonomy" id="2802975"/>
    <lineage>
        <taxon>Bacteria</taxon>
        <taxon>Pseudomonadati</taxon>
        <taxon>Thermodesulfobacteriota</taxon>
        <taxon>Desulfuromonadia</taxon>
        <taxon>Desulfuromonadales</taxon>
        <taxon>Desulfuromonadaceae</taxon>
        <taxon>Desulfuromonas</taxon>
    </lineage>
</organism>
<dbReference type="Pfam" id="PF22817">
    <property type="entry name" value="ApeP-like"/>
    <property type="match status" value="1"/>
</dbReference>
<dbReference type="InterPro" id="IPR016776">
    <property type="entry name" value="ApeP-like_dehydratase"/>
</dbReference>
<dbReference type="EMBL" id="AP024355">
    <property type="protein sequence ID" value="BCR03186.1"/>
    <property type="molecule type" value="Genomic_DNA"/>
</dbReference>
<dbReference type="SUPFAM" id="SSF54637">
    <property type="entry name" value="Thioesterase/thiol ester dehydrase-isomerase"/>
    <property type="match status" value="1"/>
</dbReference>
<proteinExistence type="predicted"/>
<gene>
    <name evidence="1" type="ORF">DESUT3_02550</name>
</gene>
<name>A0ABN6DT39_9BACT</name>
<accession>A0ABN6DT39</accession>
<keyword evidence="2" id="KW-1185">Reference proteome</keyword>
<dbReference type="Proteomes" id="UP001319827">
    <property type="component" value="Chromosome"/>
</dbReference>
<protein>
    <submittedName>
        <fullName evidence="1">Uncharacterized protein</fullName>
    </submittedName>
</protein>
<evidence type="ECO:0000313" key="1">
    <source>
        <dbReference type="EMBL" id="BCR03186.1"/>
    </source>
</evidence>
<dbReference type="RefSeq" id="WP_221250663.1">
    <property type="nucleotide sequence ID" value="NZ_AP024355.1"/>
</dbReference>
<evidence type="ECO:0000313" key="2">
    <source>
        <dbReference type="Proteomes" id="UP001319827"/>
    </source>
</evidence>
<dbReference type="InterPro" id="IPR029069">
    <property type="entry name" value="HotDog_dom_sf"/>
</dbReference>